<proteinExistence type="predicted"/>
<dbReference type="CDD" id="cd17486">
    <property type="entry name" value="MFS_AmpG_like"/>
    <property type="match status" value="1"/>
</dbReference>
<evidence type="ECO:0000256" key="3">
    <source>
        <dbReference type="ARBA" id="ARBA00022692"/>
    </source>
</evidence>
<accession>A0A1M6C6M4</accession>
<dbReference type="Pfam" id="PF07690">
    <property type="entry name" value="MFS_1"/>
    <property type="match status" value="1"/>
</dbReference>
<dbReference type="PROSITE" id="PS51257">
    <property type="entry name" value="PROKAR_LIPOPROTEIN"/>
    <property type="match status" value="1"/>
</dbReference>
<feature type="transmembrane region" description="Helical" evidence="6">
    <location>
        <begin position="383"/>
        <end position="402"/>
    </location>
</feature>
<dbReference type="OrthoDB" id="9787815at2"/>
<evidence type="ECO:0000256" key="6">
    <source>
        <dbReference type="SAM" id="Phobius"/>
    </source>
</evidence>
<feature type="transmembrane region" description="Helical" evidence="6">
    <location>
        <begin position="48"/>
        <end position="65"/>
    </location>
</feature>
<dbReference type="EMBL" id="FQZU01000001">
    <property type="protein sequence ID" value="SHI56603.1"/>
    <property type="molecule type" value="Genomic_DNA"/>
</dbReference>
<evidence type="ECO:0000256" key="1">
    <source>
        <dbReference type="ARBA" id="ARBA00004141"/>
    </source>
</evidence>
<dbReference type="GO" id="GO:0016020">
    <property type="term" value="C:membrane"/>
    <property type="evidence" value="ECO:0007669"/>
    <property type="project" value="UniProtKB-SubCell"/>
</dbReference>
<keyword evidence="4 6" id="KW-1133">Transmembrane helix</keyword>
<feature type="transmembrane region" description="Helical" evidence="6">
    <location>
        <begin position="356"/>
        <end position="377"/>
    </location>
</feature>
<dbReference type="InterPro" id="IPR004752">
    <property type="entry name" value="AmpG_permease/AT-1"/>
</dbReference>
<sequence>MTDNQKKSLISQIGTPRMLVSMLMGFACGLPLLLTITVLQAWMKEEGVDLGVIGLMSFVGLPYTLKFLWAPFLDRFTLPLLGRRRGWLLAAQVCLMVAIAGLGMSQPAARPMVMAMAAILVAFFSASQDIVVDAYRREDLSDEELGLGSSLYVNGYRVGMLLASGGGLIMADHMSYSQVYLIMAACMLPCIAVTLLAKEPKVSEPLPVNMLEAGINPLIEYFSRKNALWMLAFILFYKLGDSMAGAMTTPFYLDVGFTKTEIGSVVKLFGFWATIGGTILGGVIMLRTGINKSLWIFGVLQAASTACFAILTKTGPSIEVLAGVIAFENLSSGMGTAAYMAFMASITNKKFTATQYALLTSLMGIPRVLASMPTGYLAKWFGWEPFFITCTVVAIPGLMMLIKFAPWNGPRQNGLANHPS</sequence>
<evidence type="ECO:0000313" key="7">
    <source>
        <dbReference type="EMBL" id="SHI56603.1"/>
    </source>
</evidence>
<dbReference type="SUPFAM" id="SSF103473">
    <property type="entry name" value="MFS general substrate transporter"/>
    <property type="match status" value="1"/>
</dbReference>
<keyword evidence="5 6" id="KW-0472">Membrane</keyword>
<dbReference type="AlphaFoldDB" id="A0A1M6C6M4"/>
<dbReference type="RefSeq" id="WP_083610705.1">
    <property type="nucleotide sequence ID" value="NZ_FQZU01000001.1"/>
</dbReference>
<evidence type="ECO:0000313" key="8">
    <source>
        <dbReference type="Proteomes" id="UP000183994"/>
    </source>
</evidence>
<comment type="subcellular location">
    <subcellularLocation>
        <location evidence="1">Membrane</location>
        <topology evidence="1">Multi-pass membrane protein</topology>
    </subcellularLocation>
</comment>
<dbReference type="STRING" id="1121393.SAMN02745216_00163"/>
<dbReference type="InterPro" id="IPR011701">
    <property type="entry name" value="MFS"/>
</dbReference>
<dbReference type="InterPro" id="IPR036259">
    <property type="entry name" value="MFS_trans_sf"/>
</dbReference>
<keyword evidence="8" id="KW-1185">Reference proteome</keyword>
<evidence type="ECO:0000256" key="4">
    <source>
        <dbReference type="ARBA" id="ARBA00022989"/>
    </source>
</evidence>
<organism evidence="7 8">
    <name type="scientific">Desulfatibacillum alkenivorans DSM 16219</name>
    <dbReference type="NCBI Taxonomy" id="1121393"/>
    <lineage>
        <taxon>Bacteria</taxon>
        <taxon>Pseudomonadati</taxon>
        <taxon>Thermodesulfobacteriota</taxon>
        <taxon>Desulfobacteria</taxon>
        <taxon>Desulfobacterales</taxon>
        <taxon>Desulfatibacillaceae</taxon>
        <taxon>Desulfatibacillum</taxon>
    </lineage>
</organism>
<dbReference type="PANTHER" id="PTHR12778">
    <property type="entry name" value="SOLUTE CARRIER FAMILY 33 ACETYL-COA TRANSPORTER -RELATED"/>
    <property type="match status" value="1"/>
</dbReference>
<dbReference type="Proteomes" id="UP000183994">
    <property type="component" value="Unassembled WGS sequence"/>
</dbReference>
<feature type="transmembrane region" description="Helical" evidence="6">
    <location>
        <begin position="318"/>
        <end position="344"/>
    </location>
</feature>
<feature type="transmembrane region" description="Helical" evidence="6">
    <location>
        <begin position="20"/>
        <end position="42"/>
    </location>
</feature>
<evidence type="ECO:0000256" key="5">
    <source>
        <dbReference type="ARBA" id="ARBA00023136"/>
    </source>
</evidence>
<feature type="transmembrane region" description="Helical" evidence="6">
    <location>
        <begin position="177"/>
        <end position="197"/>
    </location>
</feature>
<feature type="transmembrane region" description="Helical" evidence="6">
    <location>
        <begin position="86"/>
        <end position="105"/>
    </location>
</feature>
<gene>
    <name evidence="7" type="ORF">SAMN02745216_00163</name>
</gene>
<dbReference type="GO" id="GO:0022857">
    <property type="term" value="F:transmembrane transporter activity"/>
    <property type="evidence" value="ECO:0007669"/>
    <property type="project" value="InterPro"/>
</dbReference>
<dbReference type="NCBIfam" id="TIGR00901">
    <property type="entry name" value="2A0125"/>
    <property type="match status" value="1"/>
</dbReference>
<reference evidence="8" key="1">
    <citation type="submission" date="2016-11" db="EMBL/GenBank/DDBJ databases">
        <authorList>
            <person name="Varghese N."/>
            <person name="Submissions S."/>
        </authorList>
    </citation>
    <scope>NUCLEOTIDE SEQUENCE [LARGE SCALE GENOMIC DNA]</scope>
    <source>
        <strain evidence="8">DSM 16219</strain>
    </source>
</reference>
<feature type="transmembrane region" description="Helical" evidence="6">
    <location>
        <begin position="228"/>
        <end position="253"/>
    </location>
</feature>
<keyword evidence="2" id="KW-0813">Transport</keyword>
<feature type="transmembrane region" description="Helical" evidence="6">
    <location>
        <begin position="265"/>
        <end position="286"/>
    </location>
</feature>
<keyword evidence="3 6" id="KW-0812">Transmembrane</keyword>
<name>A0A1M6C6M4_9BACT</name>
<dbReference type="Gene3D" id="1.20.1250.20">
    <property type="entry name" value="MFS general substrate transporter like domains"/>
    <property type="match status" value="2"/>
</dbReference>
<dbReference type="PANTHER" id="PTHR12778:SF10">
    <property type="entry name" value="MAJOR FACILITATOR SUPERFAMILY DOMAIN-CONTAINING PROTEIN 3"/>
    <property type="match status" value="1"/>
</dbReference>
<protein>
    <submittedName>
        <fullName evidence="7">MFS transporter, PAT family, beta-lactamase induction signal transducer AmpG</fullName>
    </submittedName>
</protein>
<feature type="transmembrane region" description="Helical" evidence="6">
    <location>
        <begin position="293"/>
        <end position="312"/>
    </location>
</feature>
<evidence type="ECO:0000256" key="2">
    <source>
        <dbReference type="ARBA" id="ARBA00022448"/>
    </source>
</evidence>